<comment type="caution">
    <text evidence="2">The sequence shown here is derived from an EMBL/GenBank/DDBJ whole genome shotgun (WGS) entry which is preliminary data.</text>
</comment>
<protein>
    <submittedName>
        <fullName evidence="2">Uncharacterized protein</fullName>
    </submittedName>
</protein>
<proteinExistence type="predicted"/>
<name>A0A5B7DYJ9_PORTR</name>
<sequence length="67" mass="7187">MVLVRGVALMRQLSHATSPAPPCPAHRHPPHPNSAPTHPDTALPPPSISNSLGETLNNNWQEVEPNT</sequence>
<reference evidence="2 3" key="1">
    <citation type="submission" date="2019-05" db="EMBL/GenBank/DDBJ databases">
        <title>Another draft genome of Portunus trituberculatus and its Hox gene families provides insights of decapod evolution.</title>
        <authorList>
            <person name="Jeong J.-H."/>
            <person name="Song I."/>
            <person name="Kim S."/>
            <person name="Choi T."/>
            <person name="Kim D."/>
            <person name="Ryu S."/>
            <person name="Kim W."/>
        </authorList>
    </citation>
    <scope>NUCLEOTIDE SEQUENCE [LARGE SCALE GENOMIC DNA]</scope>
    <source>
        <tissue evidence="2">Muscle</tissue>
    </source>
</reference>
<feature type="region of interest" description="Disordered" evidence="1">
    <location>
        <begin position="13"/>
        <end position="67"/>
    </location>
</feature>
<gene>
    <name evidence="2" type="ORF">E2C01_019207</name>
</gene>
<keyword evidence="3" id="KW-1185">Reference proteome</keyword>
<dbReference type="AlphaFoldDB" id="A0A5B7DYJ9"/>
<feature type="compositionally biased region" description="Polar residues" evidence="1">
    <location>
        <begin position="48"/>
        <end position="67"/>
    </location>
</feature>
<dbReference type="EMBL" id="VSRR010001552">
    <property type="protein sequence ID" value="MPC26076.1"/>
    <property type="molecule type" value="Genomic_DNA"/>
</dbReference>
<organism evidence="2 3">
    <name type="scientific">Portunus trituberculatus</name>
    <name type="common">Swimming crab</name>
    <name type="synonym">Neptunus trituberculatus</name>
    <dbReference type="NCBI Taxonomy" id="210409"/>
    <lineage>
        <taxon>Eukaryota</taxon>
        <taxon>Metazoa</taxon>
        <taxon>Ecdysozoa</taxon>
        <taxon>Arthropoda</taxon>
        <taxon>Crustacea</taxon>
        <taxon>Multicrustacea</taxon>
        <taxon>Malacostraca</taxon>
        <taxon>Eumalacostraca</taxon>
        <taxon>Eucarida</taxon>
        <taxon>Decapoda</taxon>
        <taxon>Pleocyemata</taxon>
        <taxon>Brachyura</taxon>
        <taxon>Eubrachyura</taxon>
        <taxon>Portunoidea</taxon>
        <taxon>Portunidae</taxon>
        <taxon>Portuninae</taxon>
        <taxon>Portunus</taxon>
    </lineage>
</organism>
<evidence type="ECO:0000313" key="2">
    <source>
        <dbReference type="EMBL" id="MPC26076.1"/>
    </source>
</evidence>
<evidence type="ECO:0000313" key="3">
    <source>
        <dbReference type="Proteomes" id="UP000324222"/>
    </source>
</evidence>
<dbReference type="Proteomes" id="UP000324222">
    <property type="component" value="Unassembled WGS sequence"/>
</dbReference>
<evidence type="ECO:0000256" key="1">
    <source>
        <dbReference type="SAM" id="MobiDB-lite"/>
    </source>
</evidence>
<accession>A0A5B7DYJ9</accession>